<feature type="domain" description="VTC" evidence="1">
    <location>
        <begin position="27"/>
        <end position="234"/>
    </location>
</feature>
<evidence type="ECO:0000313" key="2">
    <source>
        <dbReference type="EMBL" id="TBT86680.1"/>
    </source>
</evidence>
<dbReference type="EMBL" id="SDMQ01000003">
    <property type="protein sequence ID" value="TBT86680.1"/>
    <property type="molecule type" value="Genomic_DNA"/>
</dbReference>
<dbReference type="AlphaFoldDB" id="A0A4Q9KFE8"/>
<dbReference type="InterPro" id="IPR018966">
    <property type="entry name" value="VTC_domain"/>
</dbReference>
<dbReference type="Gene3D" id="3.20.100.30">
    <property type="entry name" value="VTC, catalytic tunnel domain"/>
    <property type="match status" value="1"/>
</dbReference>
<name>A0A4Q9KFE8_9ACTN</name>
<evidence type="ECO:0000259" key="1">
    <source>
        <dbReference type="Pfam" id="PF09359"/>
    </source>
</evidence>
<evidence type="ECO:0000313" key="3">
    <source>
        <dbReference type="Proteomes" id="UP000292373"/>
    </source>
</evidence>
<reference evidence="2 3" key="1">
    <citation type="submission" date="2019-01" db="EMBL/GenBank/DDBJ databases">
        <title>Lactibacter flavus gen. nov., sp. nov., a novel bacterium of the family Propionibacteriaceae isolated from raw milk and dairy products.</title>
        <authorList>
            <person name="Huptas C."/>
            <person name="Wenning M."/>
            <person name="Breitenwieser F."/>
            <person name="Doll E."/>
            <person name="Von Neubeck M."/>
            <person name="Busse H.-J."/>
            <person name="Scherer S."/>
        </authorList>
    </citation>
    <scope>NUCLEOTIDE SEQUENCE [LARGE SCALE GENOMIC DNA]</scope>
    <source>
        <strain evidence="2 3">KCTC 33808</strain>
    </source>
</reference>
<comment type="caution">
    <text evidence="2">The sequence shown here is derived from an EMBL/GenBank/DDBJ whole genome shotgun (WGS) entry which is preliminary data.</text>
</comment>
<sequence length="252" mass="27482">MSAADAVAGLATVTLDELNETASLQTRVDRKYVLTVADAEAILVGLPAGTRVVDVAGELSPLYRSTYLDTPGLDAYLTSAHRRRLRWKVRTRTYVASNTSFLEVKTRRRTQTVKQRTPWAGGSASVVGYTEGRGYVASQLRGAGIHVDVSSLVPTLRTRYRRVTLLMPGGDARATVDSGLTWTTPTDDQAQTWTGHVVLETKSGAAPSALDRLLWQAGHRPQPLSKYAVGLAQLQPDLPRNRWHRLLAAHAA</sequence>
<keyword evidence="3" id="KW-1185">Reference proteome</keyword>
<proteinExistence type="predicted"/>
<organism evidence="2 3">
    <name type="scientific">Propioniciclava sinopodophylli</name>
    <dbReference type="NCBI Taxonomy" id="1837344"/>
    <lineage>
        <taxon>Bacteria</taxon>
        <taxon>Bacillati</taxon>
        <taxon>Actinomycetota</taxon>
        <taxon>Actinomycetes</taxon>
        <taxon>Propionibacteriales</taxon>
        <taxon>Propionibacteriaceae</taxon>
        <taxon>Propioniciclava</taxon>
    </lineage>
</organism>
<dbReference type="Proteomes" id="UP000292373">
    <property type="component" value="Unassembled WGS sequence"/>
</dbReference>
<gene>
    <name evidence="2" type="ORF">ET989_05065</name>
</gene>
<dbReference type="OrthoDB" id="148766at2"/>
<dbReference type="InterPro" id="IPR042267">
    <property type="entry name" value="VTC_sf"/>
</dbReference>
<protein>
    <submittedName>
        <fullName evidence="2">Polyphosphate polymerase domain-containing protein</fullName>
    </submittedName>
</protein>
<dbReference type="Pfam" id="PF09359">
    <property type="entry name" value="VTC"/>
    <property type="match status" value="1"/>
</dbReference>
<dbReference type="RefSeq" id="WP_131167463.1">
    <property type="nucleotide sequence ID" value="NZ_SDMQ01000003.1"/>
</dbReference>
<accession>A0A4Q9KFE8</accession>
<dbReference type="CDD" id="cd07750">
    <property type="entry name" value="PolyPPase_VTC_like"/>
    <property type="match status" value="1"/>
</dbReference>
<dbReference type="GO" id="GO:0006799">
    <property type="term" value="P:polyphosphate biosynthetic process"/>
    <property type="evidence" value="ECO:0007669"/>
    <property type="project" value="UniProtKB-ARBA"/>
</dbReference>